<comment type="caution">
    <text evidence="1">The sequence shown here is derived from an EMBL/GenBank/DDBJ whole genome shotgun (WGS) entry which is preliminary data.</text>
</comment>
<proteinExistence type="predicted"/>
<keyword evidence="2" id="KW-1185">Reference proteome</keyword>
<dbReference type="Proteomes" id="UP001153148">
    <property type="component" value="Unassembled WGS sequence"/>
</dbReference>
<gene>
    <name evidence="1" type="ORF">TPAB3V08_LOCUS8287</name>
</gene>
<accession>A0ABN7P067</accession>
<evidence type="ECO:0000313" key="1">
    <source>
        <dbReference type="EMBL" id="CAG2061333.1"/>
    </source>
</evidence>
<dbReference type="EMBL" id="CAJPIN010015483">
    <property type="protein sequence ID" value="CAG2061333.1"/>
    <property type="molecule type" value="Genomic_DNA"/>
</dbReference>
<organism evidence="1 2">
    <name type="scientific">Timema podura</name>
    <name type="common">Walking stick</name>
    <dbReference type="NCBI Taxonomy" id="61482"/>
    <lineage>
        <taxon>Eukaryota</taxon>
        <taxon>Metazoa</taxon>
        <taxon>Ecdysozoa</taxon>
        <taxon>Arthropoda</taxon>
        <taxon>Hexapoda</taxon>
        <taxon>Insecta</taxon>
        <taxon>Pterygota</taxon>
        <taxon>Neoptera</taxon>
        <taxon>Polyneoptera</taxon>
        <taxon>Phasmatodea</taxon>
        <taxon>Timematodea</taxon>
        <taxon>Timematoidea</taxon>
        <taxon>Timematidae</taxon>
        <taxon>Timema</taxon>
    </lineage>
</organism>
<feature type="non-terminal residue" evidence="1">
    <location>
        <position position="184"/>
    </location>
</feature>
<protein>
    <submittedName>
        <fullName evidence="1">Uncharacterized protein</fullName>
    </submittedName>
</protein>
<sequence>MQNHIRRKLAPQQPHVQVQAENQHLQSQCLEGNNTGIMPRAKPVYKKRKLTTHETKQHEQPSFSAQLPLLDLNPLQRQSVLQYPTATTKMAPSNIHSQPDSDYSIIFIAPKDPQQIFQVQDFLLDSGHIDLGKIKEHATSFCQLPNGRKNKFDFLGELGKYDQGKSENKLGILLVKLSRHHDLY</sequence>
<reference evidence="1" key="1">
    <citation type="submission" date="2021-03" db="EMBL/GenBank/DDBJ databases">
        <authorList>
            <person name="Tran Van P."/>
        </authorList>
    </citation>
    <scope>NUCLEOTIDE SEQUENCE</scope>
</reference>
<name>A0ABN7P067_TIMPD</name>
<evidence type="ECO:0000313" key="2">
    <source>
        <dbReference type="Proteomes" id="UP001153148"/>
    </source>
</evidence>